<sequence>MRIVCRIRGLMALPAAVLLAAAAGLSPTVAEPYPVPQPPDPSYVFTEIGEVFSGTVLDALTPGQLEYFVKAGILTNAGHLARPFVELTEPQTWRTPQGAAPALAAAQKLWDALTHTPPFDLGFPPHPAYAPDWNQNGRFGIADIDDAMHDDDYDDPQYATARFRLPCNNSDGSVWYETTEGACASSDSGAVFRLGTVRKFRMVDARGISLAGKAYFPDGVDPDRPGPEKYPVTVGFPGAGETQNDVAMYAQGAARNGFISFTFGQAGQPASDGNALDLLTPLLAVEKCFAPGSCLDAQDVVRWVAGQDIVPISDLNNEIGNVVRLQNPRLVRINPAYVPAGQNMRDPWLDLLDLDHINLWGQSIGSVGMSSYLNWQDKGHGYDGRPLPRVDSYVGMSGFTQFPSSAAVQLQTADFDLPGFHAYGFFPPNPFFQPTDGPIGTKDLYDLIRRDPRSTNPVMFIDYEGGSHGDSINWLGVPRNVKSPALSVHYAMAWFNCHGRADRDQTACDELSQPFDGLSRAVATEYAPQGNAGPSRCVTIPDRATLEQVLRPQIFLQNTTGAAWYDCVPRS</sequence>
<keyword evidence="3" id="KW-1185">Reference proteome</keyword>
<dbReference type="SUPFAM" id="SSF53474">
    <property type="entry name" value="alpha/beta-Hydrolases"/>
    <property type="match status" value="2"/>
</dbReference>
<proteinExistence type="predicted"/>
<dbReference type="EMBL" id="CP046172">
    <property type="protein sequence ID" value="QIS14101.1"/>
    <property type="molecule type" value="Genomic_DNA"/>
</dbReference>
<dbReference type="Gene3D" id="3.40.50.1820">
    <property type="entry name" value="alpha/beta hydrolase"/>
    <property type="match status" value="1"/>
</dbReference>
<evidence type="ECO:0000256" key="1">
    <source>
        <dbReference type="SAM" id="SignalP"/>
    </source>
</evidence>
<dbReference type="RefSeq" id="WP_167476554.1">
    <property type="nucleotide sequence ID" value="NZ_CP046172.1"/>
</dbReference>
<reference evidence="2 3" key="1">
    <citation type="journal article" date="2019" name="ACS Chem. Biol.">
        <title>Identification and Mobilization of a Cryptic Antibiotic Biosynthesis Gene Locus from a Human-Pathogenic Nocardia Isolate.</title>
        <authorList>
            <person name="Herisse M."/>
            <person name="Ishida K."/>
            <person name="Porter J.L."/>
            <person name="Howden B."/>
            <person name="Hertweck C."/>
            <person name="Stinear T.P."/>
            <person name="Pidot S.J."/>
        </authorList>
    </citation>
    <scope>NUCLEOTIDE SEQUENCE [LARGE SCALE GENOMIC DNA]</scope>
    <source>
        <strain evidence="2 3">AUSMDU00012717</strain>
    </source>
</reference>
<gene>
    <name evidence="2" type="ORF">F5544_31295</name>
</gene>
<evidence type="ECO:0000313" key="2">
    <source>
        <dbReference type="EMBL" id="QIS14101.1"/>
    </source>
</evidence>
<feature type="chain" id="PRO_5026206105" evidence="1">
    <location>
        <begin position="31"/>
        <end position="571"/>
    </location>
</feature>
<feature type="signal peptide" evidence="1">
    <location>
        <begin position="1"/>
        <end position="30"/>
    </location>
</feature>
<dbReference type="KEGG" id="nah:F5544_31295"/>
<keyword evidence="1" id="KW-0732">Signal</keyword>
<organism evidence="2 3">
    <name type="scientific">Nocardia arthritidis</name>
    <dbReference type="NCBI Taxonomy" id="228602"/>
    <lineage>
        <taxon>Bacteria</taxon>
        <taxon>Bacillati</taxon>
        <taxon>Actinomycetota</taxon>
        <taxon>Actinomycetes</taxon>
        <taxon>Mycobacteriales</taxon>
        <taxon>Nocardiaceae</taxon>
        <taxon>Nocardia</taxon>
    </lineage>
</organism>
<dbReference type="AlphaFoldDB" id="A0A6G9YLP2"/>
<name>A0A6G9YLP2_9NOCA</name>
<evidence type="ECO:0000313" key="3">
    <source>
        <dbReference type="Proteomes" id="UP000503540"/>
    </source>
</evidence>
<protein>
    <submittedName>
        <fullName evidence="2">Uncharacterized protein</fullName>
    </submittedName>
</protein>
<dbReference type="InterPro" id="IPR029058">
    <property type="entry name" value="AB_hydrolase_fold"/>
</dbReference>
<accession>A0A6G9YLP2</accession>
<dbReference type="Proteomes" id="UP000503540">
    <property type="component" value="Chromosome"/>
</dbReference>